<feature type="non-terminal residue" evidence="2">
    <location>
        <position position="239"/>
    </location>
</feature>
<protein>
    <recommendedName>
        <fullName evidence="1">HDOD domain-containing protein</fullName>
    </recommendedName>
</protein>
<feature type="domain" description="HDOD" evidence="1">
    <location>
        <begin position="23"/>
        <end position="218"/>
    </location>
</feature>
<sequence>MADKTQEEIQERVKKLLSKIQGLPTLPSMLIKINQLLLNPRTSAKEVAQLITSDPAIASKVLRVVNSSFYGFPNRITTVTHAIVILGFNSIKSIVLSSSIFDVFKKETKSAFDREAFWKHCVACGATAKVVANRVGEKSVEELFLAGLLHDIGKIVLDHFLHPAFLEILHDAQKRNVMLCEAERKRFGFTHGEIGAWMFAQWNLSKSLIDTVRCHHHPSTTRKHRKMAAIVHLSDILVR</sequence>
<dbReference type="InterPro" id="IPR006675">
    <property type="entry name" value="HDIG_dom"/>
</dbReference>
<dbReference type="InterPro" id="IPR013976">
    <property type="entry name" value="HDOD"/>
</dbReference>
<dbReference type="PROSITE" id="PS51833">
    <property type="entry name" value="HDOD"/>
    <property type="match status" value="1"/>
</dbReference>
<dbReference type="InterPro" id="IPR003607">
    <property type="entry name" value="HD/PDEase_dom"/>
</dbReference>
<organism evidence="2">
    <name type="scientific">marine metagenome</name>
    <dbReference type="NCBI Taxonomy" id="408172"/>
    <lineage>
        <taxon>unclassified sequences</taxon>
        <taxon>metagenomes</taxon>
        <taxon>ecological metagenomes</taxon>
    </lineage>
</organism>
<dbReference type="AlphaFoldDB" id="A0A382WK08"/>
<name>A0A382WK08_9ZZZZ</name>
<dbReference type="PANTHER" id="PTHR33525">
    <property type="match status" value="1"/>
</dbReference>
<dbReference type="EMBL" id="UINC01160346">
    <property type="protein sequence ID" value="SVD58944.1"/>
    <property type="molecule type" value="Genomic_DNA"/>
</dbReference>
<dbReference type="Gene3D" id="1.10.3210.10">
    <property type="entry name" value="Hypothetical protein af1432"/>
    <property type="match status" value="1"/>
</dbReference>
<dbReference type="Pfam" id="PF08668">
    <property type="entry name" value="HDOD"/>
    <property type="match status" value="1"/>
</dbReference>
<dbReference type="InterPro" id="IPR052340">
    <property type="entry name" value="RNase_Y/CdgJ"/>
</dbReference>
<accession>A0A382WK08</accession>
<evidence type="ECO:0000313" key="2">
    <source>
        <dbReference type="EMBL" id="SVD58944.1"/>
    </source>
</evidence>
<evidence type="ECO:0000259" key="1">
    <source>
        <dbReference type="PROSITE" id="PS51833"/>
    </source>
</evidence>
<dbReference type="NCBIfam" id="TIGR00277">
    <property type="entry name" value="HDIG"/>
    <property type="match status" value="1"/>
</dbReference>
<dbReference type="SMART" id="SM00471">
    <property type="entry name" value="HDc"/>
    <property type="match status" value="1"/>
</dbReference>
<dbReference type="PANTHER" id="PTHR33525:SF3">
    <property type="entry name" value="RIBONUCLEASE Y"/>
    <property type="match status" value="1"/>
</dbReference>
<reference evidence="2" key="1">
    <citation type="submission" date="2018-05" db="EMBL/GenBank/DDBJ databases">
        <authorList>
            <person name="Lanie J.A."/>
            <person name="Ng W.-L."/>
            <person name="Kazmierczak K.M."/>
            <person name="Andrzejewski T.M."/>
            <person name="Davidsen T.M."/>
            <person name="Wayne K.J."/>
            <person name="Tettelin H."/>
            <person name="Glass J.I."/>
            <person name="Rusch D."/>
            <person name="Podicherti R."/>
            <person name="Tsui H.-C.T."/>
            <person name="Winkler M.E."/>
        </authorList>
    </citation>
    <scope>NUCLEOTIDE SEQUENCE</scope>
</reference>
<gene>
    <name evidence="2" type="ORF">METZ01_LOCUS411798</name>
</gene>
<dbReference type="SUPFAM" id="SSF109604">
    <property type="entry name" value="HD-domain/PDEase-like"/>
    <property type="match status" value="1"/>
</dbReference>
<proteinExistence type="predicted"/>